<feature type="transmembrane region" description="Helical" evidence="6">
    <location>
        <begin position="219"/>
        <end position="238"/>
    </location>
</feature>
<keyword evidence="4 6" id="KW-1133">Transmembrane helix</keyword>
<feature type="transmembrane region" description="Helical" evidence="6">
    <location>
        <begin position="147"/>
        <end position="172"/>
    </location>
</feature>
<comment type="subcellular location">
    <subcellularLocation>
        <location evidence="1">Cell membrane</location>
        <topology evidence="1">Multi-pass membrane protein</topology>
    </subcellularLocation>
</comment>
<organism evidence="7 8">
    <name type="scientific">Pedococcus ginsenosidimutans</name>
    <dbReference type="NCBI Taxonomy" id="490570"/>
    <lineage>
        <taxon>Bacteria</taxon>
        <taxon>Bacillati</taxon>
        <taxon>Actinomycetota</taxon>
        <taxon>Actinomycetes</taxon>
        <taxon>Micrococcales</taxon>
        <taxon>Intrasporangiaceae</taxon>
        <taxon>Pedococcus</taxon>
    </lineage>
</organism>
<gene>
    <name evidence="7" type="ORF">GCM10025782_24950</name>
</gene>
<keyword evidence="5 6" id="KW-0472">Membrane</keyword>
<keyword evidence="8" id="KW-1185">Reference proteome</keyword>
<feature type="transmembrane region" description="Helical" evidence="6">
    <location>
        <begin position="250"/>
        <end position="267"/>
    </location>
</feature>
<dbReference type="Proteomes" id="UP001500556">
    <property type="component" value="Unassembled WGS sequence"/>
</dbReference>
<proteinExistence type="predicted"/>
<dbReference type="Pfam" id="PF03631">
    <property type="entry name" value="Virul_fac_BrkB"/>
    <property type="match status" value="1"/>
</dbReference>
<feature type="transmembrane region" description="Helical" evidence="6">
    <location>
        <begin position="99"/>
        <end position="119"/>
    </location>
</feature>
<reference evidence="8" key="1">
    <citation type="journal article" date="2019" name="Int. J. Syst. Evol. Microbiol.">
        <title>The Global Catalogue of Microorganisms (GCM) 10K type strain sequencing project: providing services to taxonomists for standard genome sequencing and annotation.</title>
        <authorList>
            <consortium name="The Broad Institute Genomics Platform"/>
            <consortium name="The Broad Institute Genome Sequencing Center for Infectious Disease"/>
            <person name="Wu L."/>
            <person name="Ma J."/>
        </authorList>
    </citation>
    <scope>NUCLEOTIDE SEQUENCE [LARGE SCALE GENOMIC DNA]</scope>
    <source>
        <strain evidence="8">JCM 18961</strain>
    </source>
</reference>
<feature type="transmembrane region" description="Helical" evidence="6">
    <location>
        <begin position="30"/>
        <end position="58"/>
    </location>
</feature>
<evidence type="ECO:0000313" key="8">
    <source>
        <dbReference type="Proteomes" id="UP001500556"/>
    </source>
</evidence>
<evidence type="ECO:0000256" key="2">
    <source>
        <dbReference type="ARBA" id="ARBA00022475"/>
    </source>
</evidence>
<feature type="transmembrane region" description="Helical" evidence="6">
    <location>
        <begin position="184"/>
        <end position="207"/>
    </location>
</feature>
<evidence type="ECO:0000256" key="3">
    <source>
        <dbReference type="ARBA" id="ARBA00022692"/>
    </source>
</evidence>
<dbReference type="RefSeq" id="WP_345503732.1">
    <property type="nucleotide sequence ID" value="NZ_BAABLO010000011.1"/>
</dbReference>
<protein>
    <submittedName>
        <fullName evidence="7">YihY/virulence factor BrkB family protein</fullName>
    </submittedName>
</protein>
<feature type="transmembrane region" description="Helical" evidence="6">
    <location>
        <begin position="331"/>
        <end position="352"/>
    </location>
</feature>
<keyword evidence="2" id="KW-1003">Cell membrane</keyword>
<sequence length="359" mass="37162">MQTLKRWWARLQTTHAWQAWKRYGDHRGNVLAGGVGYFAFFSIFPAVALAFTICGIVLRDRPELLTEVRQYVDQTLPGFVKNERTGKGVIPITIPQKNALTITGIIGVGGLVLAGLGWLGALRDGIRAIFDAPGQPGNAVMLKLRDLGVMLVLGIGVVVSAAVTVAAGGVAAKVAELVGLGSQSWVVGVVGFVIGVVLDTGLMALMLRVLSGVPMPWTALRAGSVFGGVALTVLKVGGSRLVAGTTGNPLFASIAVVVGLLVWLNLISRVMLVAAAWAANDADAQAAGRITEAQKDKLVEGPAPEPLDSIRDRTDAGLPTFGQRAADRTSVAAGAVLGAVGAVAVGSLAGGLRRLVRRG</sequence>
<evidence type="ECO:0000256" key="6">
    <source>
        <dbReference type="SAM" id="Phobius"/>
    </source>
</evidence>
<evidence type="ECO:0000313" key="7">
    <source>
        <dbReference type="EMBL" id="GAA4725766.1"/>
    </source>
</evidence>
<name>A0ABP8YCP9_9MICO</name>
<comment type="caution">
    <text evidence="7">The sequence shown here is derived from an EMBL/GenBank/DDBJ whole genome shotgun (WGS) entry which is preliminary data.</text>
</comment>
<dbReference type="PANTHER" id="PTHR30213">
    <property type="entry name" value="INNER MEMBRANE PROTEIN YHJD"/>
    <property type="match status" value="1"/>
</dbReference>
<dbReference type="EMBL" id="BAABLO010000011">
    <property type="protein sequence ID" value="GAA4725766.1"/>
    <property type="molecule type" value="Genomic_DNA"/>
</dbReference>
<evidence type="ECO:0000256" key="4">
    <source>
        <dbReference type="ARBA" id="ARBA00022989"/>
    </source>
</evidence>
<dbReference type="PANTHER" id="PTHR30213:SF1">
    <property type="entry name" value="INNER MEMBRANE PROTEIN YHJD"/>
    <property type="match status" value="1"/>
</dbReference>
<accession>A0ABP8YCP9</accession>
<dbReference type="InterPro" id="IPR017039">
    <property type="entry name" value="Virul_fac_BrkB"/>
</dbReference>
<keyword evidence="3 6" id="KW-0812">Transmembrane</keyword>
<evidence type="ECO:0000256" key="1">
    <source>
        <dbReference type="ARBA" id="ARBA00004651"/>
    </source>
</evidence>
<evidence type="ECO:0000256" key="5">
    <source>
        <dbReference type="ARBA" id="ARBA00023136"/>
    </source>
</evidence>